<sequence length="131" mass="14737">MVKNVPRCEQPREVSMCRGFWPRWWFNKSAKECQEFTYGGCGRDDQTTNNFFTQYHCMTACLEILPCPGDISKSCNVSTTECANPSCSAHEDAICQVESCTCKVTYIDDFGDQVNCRAIDHQPDDLNQGAG</sequence>
<dbReference type="InterPro" id="IPR002223">
    <property type="entry name" value="Kunitz_BPTI"/>
</dbReference>
<evidence type="ECO:0000259" key="4">
    <source>
        <dbReference type="PROSITE" id="PS50279"/>
    </source>
</evidence>
<dbReference type="Proteomes" id="UP001497623">
    <property type="component" value="Unassembled WGS sequence"/>
</dbReference>
<reference evidence="5 6" key="1">
    <citation type="submission" date="2024-05" db="EMBL/GenBank/DDBJ databases">
        <authorList>
            <person name="Wallberg A."/>
        </authorList>
    </citation>
    <scope>NUCLEOTIDE SEQUENCE [LARGE SCALE GENOMIC DNA]</scope>
</reference>
<dbReference type="SUPFAM" id="SSF57362">
    <property type="entry name" value="BPTI-like"/>
    <property type="match status" value="1"/>
</dbReference>
<organism evidence="5 6">
    <name type="scientific">Meganyctiphanes norvegica</name>
    <name type="common">Northern krill</name>
    <name type="synonym">Thysanopoda norvegica</name>
    <dbReference type="NCBI Taxonomy" id="48144"/>
    <lineage>
        <taxon>Eukaryota</taxon>
        <taxon>Metazoa</taxon>
        <taxon>Ecdysozoa</taxon>
        <taxon>Arthropoda</taxon>
        <taxon>Crustacea</taxon>
        <taxon>Multicrustacea</taxon>
        <taxon>Malacostraca</taxon>
        <taxon>Eumalacostraca</taxon>
        <taxon>Eucarida</taxon>
        <taxon>Euphausiacea</taxon>
        <taxon>Euphausiidae</taxon>
        <taxon>Meganyctiphanes</taxon>
    </lineage>
</organism>
<dbReference type="Pfam" id="PF00014">
    <property type="entry name" value="Kunitz_BPTI"/>
    <property type="match status" value="1"/>
</dbReference>
<keyword evidence="3" id="KW-1015">Disulfide bond</keyword>
<proteinExistence type="predicted"/>
<dbReference type="GO" id="GO:0004867">
    <property type="term" value="F:serine-type endopeptidase inhibitor activity"/>
    <property type="evidence" value="ECO:0007669"/>
    <property type="project" value="UniProtKB-KW"/>
</dbReference>
<dbReference type="CDD" id="cd00109">
    <property type="entry name" value="Kunitz-type"/>
    <property type="match status" value="1"/>
</dbReference>
<evidence type="ECO:0000256" key="3">
    <source>
        <dbReference type="ARBA" id="ARBA00023157"/>
    </source>
</evidence>
<dbReference type="InterPro" id="IPR036880">
    <property type="entry name" value="Kunitz_BPTI_sf"/>
</dbReference>
<dbReference type="Gene3D" id="4.10.410.10">
    <property type="entry name" value="Pancreatic trypsin inhibitor Kunitz domain"/>
    <property type="match status" value="1"/>
</dbReference>
<keyword evidence="6" id="KW-1185">Reference proteome</keyword>
<feature type="non-terminal residue" evidence="5">
    <location>
        <position position="131"/>
    </location>
</feature>
<dbReference type="SMART" id="SM00131">
    <property type="entry name" value="KU"/>
    <property type="match status" value="1"/>
</dbReference>
<accession>A0AAV2Q5N2</accession>
<evidence type="ECO:0000256" key="1">
    <source>
        <dbReference type="ARBA" id="ARBA00022690"/>
    </source>
</evidence>
<dbReference type="EMBL" id="CAXKWB010003942">
    <property type="protein sequence ID" value="CAL4071144.1"/>
    <property type="molecule type" value="Genomic_DNA"/>
</dbReference>
<dbReference type="GO" id="GO:0005615">
    <property type="term" value="C:extracellular space"/>
    <property type="evidence" value="ECO:0007669"/>
    <property type="project" value="TreeGrafter"/>
</dbReference>
<gene>
    <name evidence="5" type="ORF">MNOR_LOCUS8447</name>
</gene>
<keyword evidence="1" id="KW-0646">Protease inhibitor</keyword>
<feature type="domain" description="BPTI/Kunitz inhibitor" evidence="4">
    <location>
        <begin position="8"/>
        <end position="61"/>
    </location>
</feature>
<evidence type="ECO:0000256" key="2">
    <source>
        <dbReference type="ARBA" id="ARBA00022900"/>
    </source>
</evidence>
<dbReference type="PANTHER" id="PTHR10083">
    <property type="entry name" value="KUNITZ-TYPE PROTEASE INHIBITOR-RELATED"/>
    <property type="match status" value="1"/>
</dbReference>
<dbReference type="PROSITE" id="PS50279">
    <property type="entry name" value="BPTI_KUNITZ_2"/>
    <property type="match status" value="1"/>
</dbReference>
<dbReference type="InterPro" id="IPR050098">
    <property type="entry name" value="TFPI/VKTCI-like"/>
</dbReference>
<evidence type="ECO:0000313" key="6">
    <source>
        <dbReference type="Proteomes" id="UP001497623"/>
    </source>
</evidence>
<protein>
    <recommendedName>
        <fullName evidence="4">BPTI/Kunitz inhibitor domain-containing protein</fullName>
    </recommendedName>
</protein>
<keyword evidence="2" id="KW-0722">Serine protease inhibitor</keyword>
<name>A0AAV2Q5N2_MEGNR</name>
<evidence type="ECO:0000313" key="5">
    <source>
        <dbReference type="EMBL" id="CAL4071144.1"/>
    </source>
</evidence>
<dbReference type="AlphaFoldDB" id="A0AAV2Q5N2"/>
<comment type="caution">
    <text evidence="5">The sequence shown here is derived from an EMBL/GenBank/DDBJ whole genome shotgun (WGS) entry which is preliminary data.</text>
</comment>
<dbReference type="PANTHER" id="PTHR10083:SF374">
    <property type="entry name" value="BPTI_KUNITZ INHIBITOR DOMAIN-CONTAINING PROTEIN"/>
    <property type="match status" value="1"/>
</dbReference>